<sequence>MTATLLDTATIIYAYNDPAATVPIRHAFAVLNAVPHRSWRDAWQSRPRTQLHAHQENGARLAVRSPQSGIRDSRLGRRLAQWNFIRSLATTMRNVCDAR</sequence>
<accession>A0A9W6NM84</accession>
<proteinExistence type="predicted"/>
<evidence type="ECO:0000313" key="1">
    <source>
        <dbReference type="EMBL" id="GLL02129.1"/>
    </source>
</evidence>
<comment type="caution">
    <text evidence="1">The sequence shown here is derived from an EMBL/GenBank/DDBJ whole genome shotgun (WGS) entry which is preliminary data.</text>
</comment>
<dbReference type="AlphaFoldDB" id="A0A9W6NM84"/>
<reference evidence="1" key="1">
    <citation type="journal article" date="2014" name="Int. J. Syst. Evol. Microbiol.">
        <title>Complete genome sequence of Corynebacterium casei LMG S-19264T (=DSM 44701T), isolated from a smear-ripened cheese.</title>
        <authorList>
            <consortium name="US DOE Joint Genome Institute (JGI-PGF)"/>
            <person name="Walter F."/>
            <person name="Albersmeier A."/>
            <person name="Kalinowski J."/>
            <person name="Ruckert C."/>
        </authorList>
    </citation>
    <scope>NUCLEOTIDE SEQUENCE</scope>
    <source>
        <strain evidence="1">VKM Ac-1321</strain>
    </source>
</reference>
<dbReference type="Proteomes" id="UP001143480">
    <property type="component" value="Unassembled WGS sequence"/>
</dbReference>
<reference evidence="1" key="2">
    <citation type="submission" date="2023-01" db="EMBL/GenBank/DDBJ databases">
        <authorList>
            <person name="Sun Q."/>
            <person name="Evtushenko L."/>
        </authorList>
    </citation>
    <scope>NUCLEOTIDE SEQUENCE</scope>
    <source>
        <strain evidence="1">VKM Ac-1321</strain>
    </source>
</reference>
<evidence type="ECO:0000313" key="2">
    <source>
        <dbReference type="Proteomes" id="UP001143480"/>
    </source>
</evidence>
<name>A0A9W6NM84_9ACTN</name>
<gene>
    <name evidence="1" type="ORF">GCM10017581_038710</name>
</gene>
<dbReference type="EMBL" id="BSFP01000021">
    <property type="protein sequence ID" value="GLL02129.1"/>
    <property type="molecule type" value="Genomic_DNA"/>
</dbReference>
<organism evidence="1 2">
    <name type="scientific">Dactylosporangium matsuzakiense</name>
    <dbReference type="NCBI Taxonomy" id="53360"/>
    <lineage>
        <taxon>Bacteria</taxon>
        <taxon>Bacillati</taxon>
        <taxon>Actinomycetota</taxon>
        <taxon>Actinomycetes</taxon>
        <taxon>Micromonosporales</taxon>
        <taxon>Micromonosporaceae</taxon>
        <taxon>Dactylosporangium</taxon>
    </lineage>
</organism>
<keyword evidence="2" id="KW-1185">Reference proteome</keyword>
<protein>
    <submittedName>
        <fullName evidence="1">Uncharacterized protein</fullName>
    </submittedName>
</protein>